<dbReference type="FunFam" id="1.50.40.10:FF:000007">
    <property type="entry name" value="Mitochondrial tricarboxylate transport protein-like"/>
    <property type="match status" value="1"/>
</dbReference>
<keyword evidence="13" id="KW-1185">Reference proteome</keyword>
<dbReference type="Proteomes" id="UP001142055">
    <property type="component" value="Chromosome 3"/>
</dbReference>
<evidence type="ECO:0000313" key="13">
    <source>
        <dbReference type="Proteomes" id="UP001142055"/>
    </source>
</evidence>
<keyword evidence="8 10" id="KW-0472">Membrane</keyword>
<proteinExistence type="inferred from homology"/>
<feature type="repeat" description="Solcar" evidence="10">
    <location>
        <begin position="217"/>
        <end position="302"/>
    </location>
</feature>
<dbReference type="SUPFAM" id="SSF103506">
    <property type="entry name" value="Mitochondrial carrier"/>
    <property type="match status" value="1"/>
</dbReference>
<evidence type="ECO:0000256" key="4">
    <source>
        <dbReference type="ARBA" id="ARBA00022692"/>
    </source>
</evidence>
<organism evidence="12 13">
    <name type="scientific">Blomia tropicalis</name>
    <name type="common">Mite</name>
    <dbReference type="NCBI Taxonomy" id="40697"/>
    <lineage>
        <taxon>Eukaryota</taxon>
        <taxon>Metazoa</taxon>
        <taxon>Ecdysozoa</taxon>
        <taxon>Arthropoda</taxon>
        <taxon>Chelicerata</taxon>
        <taxon>Arachnida</taxon>
        <taxon>Acari</taxon>
        <taxon>Acariformes</taxon>
        <taxon>Sarcoptiformes</taxon>
        <taxon>Astigmata</taxon>
        <taxon>Glycyphagoidea</taxon>
        <taxon>Echimyopodidae</taxon>
        <taxon>Blomia</taxon>
    </lineage>
</organism>
<evidence type="ECO:0000256" key="2">
    <source>
        <dbReference type="ARBA" id="ARBA00006375"/>
    </source>
</evidence>
<comment type="subcellular location">
    <subcellularLocation>
        <location evidence="1">Mitochondrion membrane</location>
        <topology evidence="1">Multi-pass membrane protein</topology>
    </subcellularLocation>
</comment>
<evidence type="ECO:0000256" key="7">
    <source>
        <dbReference type="ARBA" id="ARBA00023128"/>
    </source>
</evidence>
<gene>
    <name evidence="12" type="ORF">RDWZM_009323</name>
</gene>
<dbReference type="AlphaFoldDB" id="A0A9Q0RKY6"/>
<keyword evidence="6" id="KW-1133">Transmembrane helix</keyword>
<dbReference type="GO" id="GO:0031966">
    <property type="term" value="C:mitochondrial membrane"/>
    <property type="evidence" value="ECO:0007669"/>
    <property type="project" value="UniProtKB-SubCell"/>
</dbReference>
<evidence type="ECO:0000256" key="1">
    <source>
        <dbReference type="ARBA" id="ARBA00004225"/>
    </source>
</evidence>
<dbReference type="Gene3D" id="1.50.40.10">
    <property type="entry name" value="Mitochondrial carrier domain"/>
    <property type="match status" value="1"/>
</dbReference>
<dbReference type="EMBL" id="JAPWDV010000003">
    <property type="protein sequence ID" value="KAJ6218166.1"/>
    <property type="molecule type" value="Genomic_DNA"/>
</dbReference>
<dbReference type="OMA" id="THMYRTE"/>
<reference evidence="12" key="1">
    <citation type="submission" date="2022-12" db="EMBL/GenBank/DDBJ databases">
        <title>Genome assemblies of Blomia tropicalis.</title>
        <authorList>
            <person name="Cui Y."/>
        </authorList>
    </citation>
    <scope>NUCLEOTIDE SEQUENCE</scope>
    <source>
        <tissue evidence="12">Adult mites</tissue>
    </source>
</reference>
<comment type="similarity">
    <text evidence="2 11">Belongs to the mitochondrial carrier (TC 2.A.29) family.</text>
</comment>
<protein>
    <recommendedName>
        <fullName evidence="9">Citrate transport protein</fullName>
    </recommendedName>
</protein>
<dbReference type="GO" id="GO:0006843">
    <property type="term" value="P:mitochondrial citrate transmembrane transport"/>
    <property type="evidence" value="ECO:0007669"/>
    <property type="project" value="TreeGrafter"/>
</dbReference>
<dbReference type="InterPro" id="IPR023395">
    <property type="entry name" value="MCP_dom_sf"/>
</dbReference>
<dbReference type="PANTHER" id="PTHR45788:SF4">
    <property type="entry name" value="TRICARBOXYLATE TRANSPORT PROTEIN, MITOCHONDRIAL"/>
    <property type="match status" value="1"/>
</dbReference>
<evidence type="ECO:0000256" key="5">
    <source>
        <dbReference type="ARBA" id="ARBA00022737"/>
    </source>
</evidence>
<evidence type="ECO:0000256" key="8">
    <source>
        <dbReference type="ARBA" id="ARBA00023136"/>
    </source>
</evidence>
<comment type="caution">
    <text evidence="12">The sequence shown here is derived from an EMBL/GenBank/DDBJ whole genome shotgun (WGS) entry which is preliminary data.</text>
</comment>
<dbReference type="GO" id="GO:0071913">
    <property type="term" value="F:citrate secondary active transmembrane transporter activity"/>
    <property type="evidence" value="ECO:0007669"/>
    <property type="project" value="TreeGrafter"/>
</dbReference>
<dbReference type="InterPro" id="IPR018108">
    <property type="entry name" value="MCP_transmembrane"/>
</dbReference>
<dbReference type="PANTHER" id="PTHR45788">
    <property type="entry name" value="SUCCINATE/FUMARATE MITOCHONDRIAL TRANSPORTER-RELATED"/>
    <property type="match status" value="1"/>
</dbReference>
<evidence type="ECO:0000256" key="6">
    <source>
        <dbReference type="ARBA" id="ARBA00022989"/>
    </source>
</evidence>
<evidence type="ECO:0000256" key="9">
    <source>
        <dbReference type="ARBA" id="ARBA00042640"/>
    </source>
</evidence>
<evidence type="ECO:0000256" key="3">
    <source>
        <dbReference type="ARBA" id="ARBA00022448"/>
    </source>
</evidence>
<sequence length="305" mass="34440">MTTTSVRKRDSFWSRTSKQLCASALSGQVEACFTYPTEYTKVMLQLDEKSGKEKRFRNSFDVIKQTFRNHGPLGVYRGFSVVFFGNIPKYMFRFGSYEQMKLWLAHSDGTLSSRNKLICGLGAGICEALFAVVLIDSIKVKFINDRCSPNPHYRGLIHGIGQIIREKGIRATYQGVMPTLLKQGSNQAIRFFVFESLKEWNAKQATNDTGSTTHYLPNQAVIPLFGAIAGSVSVMCNTPIDVVKTRMQGLESHRFSNSWACVTHMYRTEGFLAFYKGVGPRLTKVTMEVAIAFTMYDTFLNLFKL</sequence>
<keyword evidence="5" id="KW-0677">Repeat</keyword>
<dbReference type="Pfam" id="PF00153">
    <property type="entry name" value="Mito_carr"/>
    <property type="match status" value="3"/>
</dbReference>
<name>A0A9Q0RKY6_BLOTA</name>
<feature type="repeat" description="Solcar" evidence="10">
    <location>
        <begin position="114"/>
        <end position="200"/>
    </location>
</feature>
<keyword evidence="3 11" id="KW-0813">Transport</keyword>
<feature type="repeat" description="Solcar" evidence="10">
    <location>
        <begin position="14"/>
        <end position="103"/>
    </location>
</feature>
<dbReference type="PROSITE" id="PS50920">
    <property type="entry name" value="SOLCAR"/>
    <property type="match status" value="3"/>
</dbReference>
<evidence type="ECO:0000313" key="12">
    <source>
        <dbReference type="EMBL" id="KAJ6218166.1"/>
    </source>
</evidence>
<evidence type="ECO:0000256" key="11">
    <source>
        <dbReference type="RuleBase" id="RU000488"/>
    </source>
</evidence>
<evidence type="ECO:0000256" key="10">
    <source>
        <dbReference type="PROSITE-ProRule" id="PRU00282"/>
    </source>
</evidence>
<keyword evidence="4 10" id="KW-0812">Transmembrane</keyword>
<dbReference type="InterPro" id="IPR049563">
    <property type="entry name" value="TXTP-like"/>
</dbReference>
<accession>A0A9Q0RKY6</accession>
<keyword evidence="7" id="KW-0496">Mitochondrion</keyword>